<feature type="transmembrane region" description="Helical" evidence="2">
    <location>
        <begin position="400"/>
        <end position="423"/>
    </location>
</feature>
<feature type="transmembrane region" description="Helical" evidence="2">
    <location>
        <begin position="755"/>
        <end position="773"/>
    </location>
</feature>
<dbReference type="RefSeq" id="WP_266282186.1">
    <property type="nucleotide sequence ID" value="NZ_JAPKNF010000001.1"/>
</dbReference>
<sequence>MPSPMDGLIALGILLLLALPVITVVSFFMLIGTRRRLSEVEKRLIAMELRAAGGQIIAAAPAAPEETTAPSAEAAQPETMDAAAAVNETPETWTEAVDETPSAPPGPPAPPRPAKPRESLEQRLGARWAVWVGGLALALGAIFLVRYSIDAGLIGPGVRIALAAAFSLALLAGGEWLRRSPRVTAFSAIPAANIPGILTAAGTVGLFATAYGAYALYGMIGPAAAFVLLAAIGLATMAAAALHGPWLSGLGLVGAHAAPLLVTSTKPDFAILALYLTIVTAAAFGLARLRRWRWLAVAASVAALAWGFFVLFIGGDPVVEAAYAIAFMILALLALVVDAHDVDESPARPDFLATLVLAGTAALLLTGAIADDFGATGVFAALIGGALLLAAAWRYDAAALLSGVAALLLLGLTYFWPAAAQVAAAPTTYVADAVAAWFPLPDAVAFFANTAAIGGAALIGVALLHPRRRPAPVAFAVAALAGAAAAGPLLALAVAYLRISGFTSNLVLAAIAFALAGLYAALASRSVAREADDPTASIATGMYAAGAVGGVAFGLTMALNGGMLTTALALASLGTAWVETRRPIPALRYAVLVMAAAVFGRIVWDPYVFDVRSGGAVYGSILAGYGIPTLAFAGAAMLLHRRAGDRPALAAEGIAITLFALMVVFEIHAVTFGGDLLTPSTRLGEQGLLTAAAFAFSLGLARIGRKRSSPVFAAAAIIFRALGLANAVLSLGVALNPLVTGDAVAGSALLNEIVLAYWLPAILAGLLALQPLPAGATAVRRWLRVATGLVALALAFGGVSLEIRFLFATGPDLSAGGVGAAESYTYSAVWLAMGLGLLLAGLFADAKAIRIASAALILIAVLKVFLIDMSNLEGVWRALSFMGLGLVLIGIGLLYQRLLFGRRPADALPDS</sequence>
<feature type="transmembrane region" description="Helical" evidence="2">
    <location>
        <begin position="616"/>
        <end position="639"/>
    </location>
</feature>
<feature type="transmembrane region" description="Helical" evidence="2">
    <location>
        <begin position="875"/>
        <end position="895"/>
    </location>
</feature>
<proteinExistence type="predicted"/>
<feature type="transmembrane region" description="Helical" evidence="2">
    <location>
        <begin position="214"/>
        <end position="234"/>
    </location>
</feature>
<name>A0ABU0M0K8_9HYPH</name>
<feature type="transmembrane region" description="Helical" evidence="2">
    <location>
        <begin position="294"/>
        <end position="315"/>
    </location>
</feature>
<feature type="transmembrane region" description="Helical" evidence="2">
    <location>
        <begin position="561"/>
        <end position="579"/>
    </location>
</feature>
<evidence type="ECO:0000256" key="2">
    <source>
        <dbReference type="SAM" id="Phobius"/>
    </source>
</evidence>
<keyword evidence="4" id="KW-1185">Reference proteome</keyword>
<organism evidence="3 4">
    <name type="scientific">Kaistia geumhonensis</name>
    <dbReference type="NCBI Taxonomy" id="410839"/>
    <lineage>
        <taxon>Bacteria</taxon>
        <taxon>Pseudomonadati</taxon>
        <taxon>Pseudomonadota</taxon>
        <taxon>Alphaproteobacteria</taxon>
        <taxon>Hyphomicrobiales</taxon>
        <taxon>Kaistiaceae</taxon>
        <taxon>Kaistia</taxon>
    </lineage>
</organism>
<feature type="transmembrane region" description="Helical" evidence="2">
    <location>
        <begin position="535"/>
        <end position="555"/>
    </location>
</feature>
<gene>
    <name evidence="3" type="ORF">QO015_000097</name>
</gene>
<feature type="transmembrane region" description="Helical" evidence="2">
    <location>
        <begin position="686"/>
        <end position="704"/>
    </location>
</feature>
<feature type="transmembrane region" description="Helical" evidence="2">
    <location>
        <begin position="128"/>
        <end position="147"/>
    </location>
</feature>
<feature type="transmembrane region" description="Helical" evidence="2">
    <location>
        <begin position="443"/>
        <end position="464"/>
    </location>
</feature>
<feature type="transmembrane region" description="Helical" evidence="2">
    <location>
        <begin position="827"/>
        <end position="844"/>
    </location>
</feature>
<evidence type="ECO:0000313" key="4">
    <source>
        <dbReference type="Proteomes" id="UP001223743"/>
    </source>
</evidence>
<feature type="transmembrane region" description="Helical" evidence="2">
    <location>
        <begin position="12"/>
        <end position="33"/>
    </location>
</feature>
<feature type="transmembrane region" description="Helical" evidence="2">
    <location>
        <begin position="351"/>
        <end position="370"/>
    </location>
</feature>
<protein>
    <submittedName>
        <fullName evidence="3">Membrane protein</fullName>
    </submittedName>
</protein>
<keyword evidence="2" id="KW-1133">Transmembrane helix</keyword>
<feature type="transmembrane region" description="Helical" evidence="2">
    <location>
        <begin position="851"/>
        <end position="869"/>
    </location>
</feature>
<dbReference type="InterPro" id="IPR014600">
    <property type="entry name" value="UCP035905_mem"/>
</dbReference>
<evidence type="ECO:0000256" key="1">
    <source>
        <dbReference type="SAM" id="MobiDB-lite"/>
    </source>
</evidence>
<feature type="transmembrane region" description="Helical" evidence="2">
    <location>
        <begin position="246"/>
        <end position="263"/>
    </location>
</feature>
<dbReference type="PANTHER" id="PTHR38434">
    <property type="entry name" value="BLL2549 PROTEIN"/>
    <property type="match status" value="1"/>
</dbReference>
<dbReference type="PANTHER" id="PTHR38434:SF1">
    <property type="entry name" value="BLL2549 PROTEIN"/>
    <property type="match status" value="1"/>
</dbReference>
<feature type="transmembrane region" description="Helical" evidence="2">
    <location>
        <begin position="651"/>
        <end position="674"/>
    </location>
</feature>
<dbReference type="Proteomes" id="UP001223743">
    <property type="component" value="Unassembled WGS sequence"/>
</dbReference>
<feature type="transmembrane region" description="Helical" evidence="2">
    <location>
        <begin position="376"/>
        <end position="393"/>
    </location>
</feature>
<feature type="transmembrane region" description="Helical" evidence="2">
    <location>
        <begin position="321"/>
        <end position="339"/>
    </location>
</feature>
<dbReference type="Pfam" id="PF10101">
    <property type="entry name" value="DUF2339"/>
    <property type="match status" value="2"/>
</dbReference>
<reference evidence="3 4" key="1">
    <citation type="submission" date="2023-07" db="EMBL/GenBank/DDBJ databases">
        <title>Genomic Encyclopedia of Type Strains, Phase IV (KMG-IV): sequencing the most valuable type-strain genomes for metagenomic binning, comparative biology and taxonomic classification.</title>
        <authorList>
            <person name="Goeker M."/>
        </authorList>
    </citation>
    <scope>NUCLEOTIDE SEQUENCE [LARGE SCALE GENOMIC DNA]</scope>
    <source>
        <strain evidence="3 4">B1-1</strain>
    </source>
</reference>
<feature type="transmembrane region" description="Helical" evidence="2">
    <location>
        <begin position="586"/>
        <end position="604"/>
    </location>
</feature>
<dbReference type="InterPro" id="IPR019286">
    <property type="entry name" value="DUF2339_TM"/>
</dbReference>
<feature type="transmembrane region" description="Helical" evidence="2">
    <location>
        <begin position="502"/>
        <end position="523"/>
    </location>
</feature>
<evidence type="ECO:0000313" key="3">
    <source>
        <dbReference type="EMBL" id="MDQ0514484.1"/>
    </source>
</evidence>
<feature type="region of interest" description="Disordered" evidence="1">
    <location>
        <begin position="62"/>
        <end position="118"/>
    </location>
</feature>
<comment type="caution">
    <text evidence="3">The sequence shown here is derived from an EMBL/GenBank/DDBJ whole genome shotgun (WGS) entry which is preliminary data.</text>
</comment>
<keyword evidence="2" id="KW-0472">Membrane</keyword>
<feature type="transmembrane region" description="Helical" evidence="2">
    <location>
        <begin position="785"/>
        <end position="807"/>
    </location>
</feature>
<feature type="compositionally biased region" description="Pro residues" evidence="1">
    <location>
        <begin position="102"/>
        <end position="113"/>
    </location>
</feature>
<feature type="transmembrane region" description="Helical" evidence="2">
    <location>
        <begin position="153"/>
        <end position="173"/>
    </location>
</feature>
<dbReference type="EMBL" id="JAUSWJ010000001">
    <property type="protein sequence ID" value="MDQ0514484.1"/>
    <property type="molecule type" value="Genomic_DNA"/>
</dbReference>
<dbReference type="PIRSF" id="PIRSF035905">
    <property type="entry name" value="UCP035905_mp"/>
    <property type="match status" value="1"/>
</dbReference>
<feature type="transmembrane region" description="Helical" evidence="2">
    <location>
        <begin position="185"/>
        <end position="208"/>
    </location>
</feature>
<keyword evidence="2" id="KW-0812">Transmembrane</keyword>
<feature type="compositionally biased region" description="Low complexity" evidence="1">
    <location>
        <begin position="62"/>
        <end position="78"/>
    </location>
</feature>
<feature type="transmembrane region" description="Helical" evidence="2">
    <location>
        <begin position="471"/>
        <end position="496"/>
    </location>
</feature>
<feature type="transmembrane region" description="Helical" evidence="2">
    <location>
        <begin position="711"/>
        <end position="735"/>
    </location>
</feature>
<feature type="transmembrane region" description="Helical" evidence="2">
    <location>
        <begin position="269"/>
        <end position="287"/>
    </location>
</feature>
<accession>A0ABU0M0K8</accession>